<evidence type="ECO:0000256" key="5">
    <source>
        <dbReference type="ARBA" id="ARBA00022692"/>
    </source>
</evidence>
<dbReference type="Pfam" id="PF00528">
    <property type="entry name" value="BPD_transp_1"/>
    <property type="match status" value="2"/>
</dbReference>
<dbReference type="PANTHER" id="PTHR43357">
    <property type="entry name" value="INNER MEMBRANE ABC TRANSPORTER PERMEASE PROTEIN YDCV"/>
    <property type="match status" value="1"/>
</dbReference>
<evidence type="ECO:0000256" key="4">
    <source>
        <dbReference type="ARBA" id="ARBA00022519"/>
    </source>
</evidence>
<dbReference type="InterPro" id="IPR000515">
    <property type="entry name" value="MetI-like"/>
</dbReference>
<keyword evidence="7 8" id="KW-0472">Membrane</keyword>
<feature type="transmembrane region" description="Helical" evidence="8">
    <location>
        <begin position="339"/>
        <end position="364"/>
    </location>
</feature>
<dbReference type="PANTHER" id="PTHR43357:SF3">
    <property type="entry name" value="FE(3+)-TRANSPORT SYSTEM PERMEASE PROTEIN FBPB 2"/>
    <property type="match status" value="1"/>
</dbReference>
<feature type="transmembrane region" description="Helical" evidence="8">
    <location>
        <begin position="108"/>
        <end position="128"/>
    </location>
</feature>
<evidence type="ECO:0000313" key="10">
    <source>
        <dbReference type="EMBL" id="MFB9731292.1"/>
    </source>
</evidence>
<feature type="transmembrane region" description="Helical" evidence="8">
    <location>
        <begin position="414"/>
        <end position="439"/>
    </location>
</feature>
<feature type="transmembrane region" description="Helical" evidence="8">
    <location>
        <begin position="36"/>
        <end position="62"/>
    </location>
</feature>
<evidence type="ECO:0000256" key="8">
    <source>
        <dbReference type="RuleBase" id="RU363032"/>
    </source>
</evidence>
<dbReference type="Proteomes" id="UP001589613">
    <property type="component" value="Unassembled WGS sequence"/>
</dbReference>
<sequence length="525" mass="54460">MATAVALIPLGYLLLRTAQGGLSSWWDTVVTPRTATLASTSLLLAAVVTLACLAIGVAGAWLVTRSDVPGRRLLAVLLALPLAVPSYVAAFTWVSVADLWSADPGTRFEGFTAAAVVLTLYTYPYVYLPVAAALVRVDPGQEEVARSLGRGPWSTLTTVTLPQVRPAIAGGALLASLYVLADFGAVSILRVDTFTRAIFTAFNAGFNRTMALTLATLLVLITLVILWGEGRTRRAGARFSSPRVVRPARALHLGVWRWPALAGLVAVVLAALGVPALSLVRWIGDGTSGSQAWERLGEAAVGSLTAAGAGALLTMALALPVGILAARHPGRLSAALERAAYLAHSLPGVVVGLSLVFFGVTVALPFYQTTWLLALAYATLFLPLGVSAVASAAGQAPPSLEEAAQALGTSPAAVFRRVTLPLTLPGIGAGAALVFLTAMKELPATLLLRPTGTETLATRLWSATAIGRYAEAAPYALVLVALAAIPTWLITRRSGILPAAAADGPAVEVAELEEPEVDLVRGMQP</sequence>
<reference evidence="10 11" key="1">
    <citation type="submission" date="2024-09" db="EMBL/GenBank/DDBJ databases">
        <authorList>
            <person name="Sun Q."/>
            <person name="Mori K."/>
        </authorList>
    </citation>
    <scope>NUCLEOTIDE SEQUENCE [LARGE SCALE GENOMIC DNA]</scope>
    <source>
        <strain evidence="10 11">JCM 12763</strain>
    </source>
</reference>
<feature type="transmembrane region" description="Helical" evidence="8">
    <location>
        <begin position="167"/>
        <end position="189"/>
    </location>
</feature>
<evidence type="ECO:0000313" key="11">
    <source>
        <dbReference type="Proteomes" id="UP001589613"/>
    </source>
</evidence>
<comment type="subcellular location">
    <subcellularLocation>
        <location evidence="1">Cell inner membrane</location>
        <topology evidence="1">Multi-pass membrane protein</topology>
    </subcellularLocation>
    <subcellularLocation>
        <location evidence="8">Cell membrane</location>
        <topology evidence="8">Multi-pass membrane protein</topology>
    </subcellularLocation>
</comment>
<dbReference type="CDD" id="cd06261">
    <property type="entry name" value="TM_PBP2"/>
    <property type="match status" value="2"/>
</dbReference>
<comment type="similarity">
    <text evidence="8">Belongs to the binding-protein-dependent transport system permease family.</text>
</comment>
<dbReference type="PROSITE" id="PS50928">
    <property type="entry name" value="ABC_TM1"/>
    <property type="match status" value="2"/>
</dbReference>
<keyword evidence="5 8" id="KW-0812">Transmembrane</keyword>
<keyword evidence="2 8" id="KW-0813">Transport</keyword>
<feature type="domain" description="ABC transmembrane type-1" evidence="9">
    <location>
        <begin position="38"/>
        <end position="227"/>
    </location>
</feature>
<evidence type="ECO:0000256" key="6">
    <source>
        <dbReference type="ARBA" id="ARBA00022989"/>
    </source>
</evidence>
<dbReference type="Gene3D" id="1.10.3720.10">
    <property type="entry name" value="MetI-like"/>
    <property type="match status" value="2"/>
</dbReference>
<keyword evidence="11" id="KW-1185">Reference proteome</keyword>
<feature type="transmembrane region" description="Helical" evidence="8">
    <location>
        <begin position="258"/>
        <end position="284"/>
    </location>
</feature>
<organism evidence="10 11">
    <name type="scientific">Ornithinimicrobium kibberense</name>
    <dbReference type="NCBI Taxonomy" id="282060"/>
    <lineage>
        <taxon>Bacteria</taxon>
        <taxon>Bacillati</taxon>
        <taxon>Actinomycetota</taxon>
        <taxon>Actinomycetes</taxon>
        <taxon>Micrococcales</taxon>
        <taxon>Ornithinimicrobiaceae</taxon>
        <taxon>Ornithinimicrobium</taxon>
    </lineage>
</organism>
<dbReference type="SUPFAM" id="SSF161098">
    <property type="entry name" value="MetI-like"/>
    <property type="match status" value="2"/>
</dbReference>
<keyword evidence="6 8" id="KW-1133">Transmembrane helix</keyword>
<feature type="transmembrane region" description="Helical" evidence="8">
    <location>
        <begin position="209"/>
        <end position="228"/>
    </location>
</feature>
<evidence type="ECO:0000256" key="1">
    <source>
        <dbReference type="ARBA" id="ARBA00004429"/>
    </source>
</evidence>
<comment type="caution">
    <text evidence="10">The sequence shown here is derived from an EMBL/GenBank/DDBJ whole genome shotgun (WGS) entry which is preliminary data.</text>
</comment>
<feature type="domain" description="ABC transmembrane type-1" evidence="9">
    <location>
        <begin position="300"/>
        <end position="490"/>
    </location>
</feature>
<feature type="transmembrane region" description="Helical" evidence="8">
    <location>
        <begin position="304"/>
        <end position="327"/>
    </location>
</feature>
<name>A0ABV5V0J1_9MICO</name>
<keyword evidence="3" id="KW-1003">Cell membrane</keyword>
<feature type="transmembrane region" description="Helical" evidence="8">
    <location>
        <begin position="370"/>
        <end position="393"/>
    </location>
</feature>
<evidence type="ECO:0000256" key="2">
    <source>
        <dbReference type="ARBA" id="ARBA00022448"/>
    </source>
</evidence>
<feature type="transmembrane region" description="Helical" evidence="8">
    <location>
        <begin position="472"/>
        <end position="490"/>
    </location>
</feature>
<proteinExistence type="inferred from homology"/>
<dbReference type="RefSeq" id="WP_141337283.1">
    <property type="nucleotide sequence ID" value="NZ_JBHMAX010000010.1"/>
</dbReference>
<evidence type="ECO:0000259" key="9">
    <source>
        <dbReference type="PROSITE" id="PS50928"/>
    </source>
</evidence>
<feature type="transmembrane region" description="Helical" evidence="8">
    <location>
        <begin position="74"/>
        <end position="96"/>
    </location>
</feature>
<gene>
    <name evidence="10" type="ORF">ACFFN0_04455</name>
</gene>
<evidence type="ECO:0000256" key="3">
    <source>
        <dbReference type="ARBA" id="ARBA00022475"/>
    </source>
</evidence>
<evidence type="ECO:0000256" key="7">
    <source>
        <dbReference type="ARBA" id="ARBA00023136"/>
    </source>
</evidence>
<protein>
    <submittedName>
        <fullName evidence="10">ABC transporter permease</fullName>
    </submittedName>
</protein>
<accession>A0ABV5V0J1</accession>
<dbReference type="EMBL" id="JBHMAX010000010">
    <property type="protein sequence ID" value="MFB9731292.1"/>
    <property type="molecule type" value="Genomic_DNA"/>
</dbReference>
<dbReference type="InterPro" id="IPR035906">
    <property type="entry name" value="MetI-like_sf"/>
</dbReference>
<keyword evidence="4" id="KW-0997">Cell inner membrane</keyword>